<name>A0ABY4I8F9_CHIFI</name>
<evidence type="ECO:0000256" key="3">
    <source>
        <dbReference type="ARBA" id="ARBA00022553"/>
    </source>
</evidence>
<dbReference type="RefSeq" id="WP_247813975.1">
    <property type="nucleotide sequence ID" value="NZ_CP095855.1"/>
</dbReference>
<dbReference type="Gene3D" id="1.20.1270.10">
    <property type="match status" value="1"/>
</dbReference>
<dbReference type="PRINTS" id="PR00301">
    <property type="entry name" value="HEATSHOCK70"/>
</dbReference>
<dbReference type="Gene3D" id="3.30.420.40">
    <property type="match status" value="2"/>
</dbReference>
<dbReference type="InterPro" id="IPR012725">
    <property type="entry name" value="Chaperone_DnaK"/>
</dbReference>
<evidence type="ECO:0000256" key="6">
    <source>
        <dbReference type="ARBA" id="ARBA00023016"/>
    </source>
</evidence>
<feature type="modified residue" description="Phosphothreonine; by autocatalysis" evidence="7">
    <location>
        <position position="197"/>
    </location>
</feature>
<dbReference type="InterPro" id="IPR013126">
    <property type="entry name" value="Hsp_70_fam"/>
</dbReference>
<dbReference type="PROSITE" id="PS01036">
    <property type="entry name" value="HSP70_3"/>
    <property type="match status" value="1"/>
</dbReference>
<keyword evidence="11" id="KW-1185">Reference proteome</keyword>
<evidence type="ECO:0000256" key="8">
    <source>
        <dbReference type="RuleBase" id="RU003322"/>
    </source>
</evidence>
<evidence type="ECO:0000256" key="9">
    <source>
        <dbReference type="SAM" id="MobiDB-lite"/>
    </source>
</evidence>
<dbReference type="HAMAP" id="MF_00332">
    <property type="entry name" value="DnaK"/>
    <property type="match status" value="1"/>
</dbReference>
<dbReference type="Proteomes" id="UP000830198">
    <property type="component" value="Chromosome"/>
</dbReference>
<dbReference type="Gene3D" id="3.90.640.10">
    <property type="entry name" value="Actin, Chain A, domain 4"/>
    <property type="match status" value="1"/>
</dbReference>
<dbReference type="NCBIfam" id="TIGR02350">
    <property type="entry name" value="prok_dnaK"/>
    <property type="match status" value="1"/>
</dbReference>
<dbReference type="InterPro" id="IPR018181">
    <property type="entry name" value="Heat_shock_70_CS"/>
</dbReference>
<evidence type="ECO:0000256" key="5">
    <source>
        <dbReference type="ARBA" id="ARBA00022840"/>
    </source>
</evidence>
<dbReference type="CDD" id="cd10234">
    <property type="entry name" value="ASKHA_NBD_HSP70_DnaK-like"/>
    <property type="match status" value="1"/>
</dbReference>
<dbReference type="Pfam" id="PF00012">
    <property type="entry name" value="HSP70"/>
    <property type="match status" value="1"/>
</dbReference>
<evidence type="ECO:0000313" key="11">
    <source>
        <dbReference type="Proteomes" id="UP000830198"/>
    </source>
</evidence>
<dbReference type="SUPFAM" id="SSF53067">
    <property type="entry name" value="Actin-like ATPase domain"/>
    <property type="match status" value="2"/>
</dbReference>
<keyword evidence="5 7" id="KW-0067">ATP-binding</keyword>
<sequence length="634" mass="68683">MGKIIGIDLGTTNSCVAVMEGNEPVVIANDEGRRTTPSVVGFLKNGERKVGDPAKRQAITNPVNTIMSVKRFMGRHFDEVSNEIPHWSYKVARGENNTTRIDIDGRLYTPQEISAMILQKMKKTAEDYLGQEVTEAVITVPAYFNDAQRQATKEAGEIAGLAVRRIINEPTAAALAYGLDKKHADSKIAVFDLGGGTFDISILELGDGVFEVKSTNGDTHLGGDDFDKVIMDWLAEEFKKDEAVDLHKDPMAWQRLKEAAEKAKIELSSSQETEINLPYITAVDGVPKHLVKKLSRAKFEQLADSLVERTLEPCRKALKDAGMNTSEIDEVILVGGSTRIPKIQEVVEKFFGKKPNRGVNPDEVVAIGAAIQGGVLTGEVKDVLLLDVTPLSLGIETMGGVFTKLIEANTTIPSKKSETFSTAADNQPSVEIHVLQGERPLASQNRTLGRFILDGIPPAPRGVPQVEVIFDIDANGILHVTAKDKGTGKTQNIRIEAGSGLSKEEIEKMKAEAKANESSDKEQREKIEKLNQADSLIFQTEKQLKEYGDKIPADKKGTIETALNKLKEAHKSGDVAQVDAAVAEMNNAWTAASEELYKATQEAQANGGAAGQGQPQGSAAGNEGVTDAEFEEVK</sequence>
<evidence type="ECO:0000256" key="1">
    <source>
        <dbReference type="ARBA" id="ARBA00007381"/>
    </source>
</evidence>
<evidence type="ECO:0000256" key="7">
    <source>
        <dbReference type="HAMAP-Rule" id="MF_00332"/>
    </source>
</evidence>
<dbReference type="PROSITE" id="PS00329">
    <property type="entry name" value="HSP70_2"/>
    <property type="match status" value="1"/>
</dbReference>
<gene>
    <name evidence="7 10" type="primary">dnaK</name>
    <name evidence="10" type="ORF">MYF79_11280</name>
</gene>
<dbReference type="PROSITE" id="PS00297">
    <property type="entry name" value="HSP70_1"/>
    <property type="match status" value="1"/>
</dbReference>
<dbReference type="InterPro" id="IPR043129">
    <property type="entry name" value="ATPase_NBD"/>
</dbReference>
<proteinExistence type="evidence at transcript level"/>
<dbReference type="EMBL" id="CP095855">
    <property type="protein sequence ID" value="UPK71865.1"/>
    <property type="molecule type" value="Genomic_DNA"/>
</dbReference>
<reference evidence="10 11" key="1">
    <citation type="submission" date="2022-04" db="EMBL/GenBank/DDBJ databases">
        <title>The arsenic-methylating capacity of Chitinophaga filiformis YT5 during chitin decomposition.</title>
        <authorList>
            <person name="Chen G."/>
            <person name="Liang Y."/>
        </authorList>
    </citation>
    <scope>NUCLEOTIDE SEQUENCE [LARGE SCALE GENOMIC DNA]</scope>
    <source>
        <strain evidence="10 11">YT5</strain>
    </source>
</reference>
<organism evidence="10 11">
    <name type="scientific">Chitinophaga filiformis</name>
    <name type="common">Myxococcus filiformis</name>
    <name type="synonym">Flexibacter filiformis</name>
    <dbReference type="NCBI Taxonomy" id="104663"/>
    <lineage>
        <taxon>Bacteria</taxon>
        <taxon>Pseudomonadati</taxon>
        <taxon>Bacteroidota</taxon>
        <taxon>Chitinophagia</taxon>
        <taxon>Chitinophagales</taxon>
        <taxon>Chitinophagaceae</taxon>
        <taxon>Chitinophaga</taxon>
    </lineage>
</organism>
<dbReference type="SUPFAM" id="SSF100920">
    <property type="entry name" value="Heat shock protein 70kD (HSP70), peptide-binding domain"/>
    <property type="match status" value="1"/>
</dbReference>
<dbReference type="InterPro" id="IPR029048">
    <property type="entry name" value="HSP70_C_sf"/>
</dbReference>
<dbReference type="Gene3D" id="2.60.34.10">
    <property type="entry name" value="Substrate Binding Domain Of DNAk, Chain A, domain 1"/>
    <property type="match status" value="1"/>
</dbReference>
<keyword evidence="3 7" id="KW-0597">Phosphoprotein</keyword>
<comment type="similarity">
    <text evidence="1 7 8">Belongs to the heat shock protein 70 family.</text>
</comment>
<accession>A0ABY4I8F9</accession>
<keyword evidence="6 7" id="KW-0346">Stress response</keyword>
<evidence type="ECO:0000256" key="2">
    <source>
        <dbReference type="ARBA" id="ARBA00014415"/>
    </source>
</evidence>
<feature type="region of interest" description="Disordered" evidence="9">
    <location>
        <begin position="600"/>
        <end position="634"/>
    </location>
</feature>
<evidence type="ECO:0000256" key="4">
    <source>
        <dbReference type="ARBA" id="ARBA00022741"/>
    </source>
</evidence>
<protein>
    <recommendedName>
        <fullName evidence="2 7">Chaperone protein DnaK</fullName>
    </recommendedName>
    <alternativeName>
        <fullName evidence="7">HSP70</fullName>
    </alternativeName>
    <alternativeName>
        <fullName evidence="7">Heat shock 70 kDa protein</fullName>
    </alternativeName>
    <alternativeName>
        <fullName evidence="7">Heat shock protein 70</fullName>
    </alternativeName>
</protein>
<dbReference type="NCBIfam" id="NF003520">
    <property type="entry name" value="PRK05183.1"/>
    <property type="match status" value="1"/>
</dbReference>
<keyword evidence="7" id="KW-0143">Chaperone</keyword>
<dbReference type="NCBIfam" id="NF001413">
    <property type="entry name" value="PRK00290.1"/>
    <property type="match status" value="1"/>
</dbReference>
<comment type="induction">
    <text evidence="7">By stress conditions e.g. heat shock.</text>
</comment>
<dbReference type="PANTHER" id="PTHR19375">
    <property type="entry name" value="HEAT SHOCK PROTEIN 70KDA"/>
    <property type="match status" value="1"/>
</dbReference>
<comment type="function">
    <text evidence="7">Acts as a chaperone.</text>
</comment>
<keyword evidence="4 7" id="KW-0547">Nucleotide-binding</keyword>
<feature type="compositionally biased region" description="Low complexity" evidence="9">
    <location>
        <begin position="600"/>
        <end position="621"/>
    </location>
</feature>
<dbReference type="InterPro" id="IPR029047">
    <property type="entry name" value="HSP70_peptide-bd_sf"/>
</dbReference>
<evidence type="ECO:0000313" key="10">
    <source>
        <dbReference type="EMBL" id="UPK71865.1"/>
    </source>
</evidence>